<dbReference type="AlphaFoldDB" id="A0AAV4SQS6"/>
<accession>A0AAV4SQS6</accession>
<dbReference type="Proteomes" id="UP001054837">
    <property type="component" value="Unassembled WGS sequence"/>
</dbReference>
<reference evidence="2 3" key="1">
    <citation type="submission" date="2021-06" db="EMBL/GenBank/DDBJ databases">
        <title>Caerostris darwini draft genome.</title>
        <authorList>
            <person name="Kono N."/>
            <person name="Arakawa K."/>
        </authorList>
    </citation>
    <scope>NUCLEOTIDE SEQUENCE [LARGE SCALE GENOMIC DNA]</scope>
</reference>
<comment type="caution">
    <text evidence="2">The sequence shown here is derived from an EMBL/GenBank/DDBJ whole genome shotgun (WGS) entry which is preliminary data.</text>
</comment>
<evidence type="ECO:0000313" key="3">
    <source>
        <dbReference type="Proteomes" id="UP001054837"/>
    </source>
</evidence>
<sequence length="269" mass="30365">MVGVKVGRNDHHKHHRNVAADPHHQLGQEPIKLHRHGPFQTWRGWETERGPRASGYQGNVLSGAFCDGGRKKRDAHLKPGKTSSLDEHGFNALSQYQIIWLHLWSVVAVINGHLTRDQKRLVDLEWLSWCVKTVNVDKLYIVYLRWWVTVSPAYGAIHRKAVDDYMSYMQGEFSVIASWGKVVIDIELKQPRIGRPPEFLLTRCGDRISLYFLRGMRPEGVVVNRIPKRAEEPPFGKDLCSPDGDAGHTAGVGNPFHGGSKLPGITCSR</sequence>
<name>A0AAV4SQS6_9ARAC</name>
<organism evidence="2 3">
    <name type="scientific">Caerostris darwini</name>
    <dbReference type="NCBI Taxonomy" id="1538125"/>
    <lineage>
        <taxon>Eukaryota</taxon>
        <taxon>Metazoa</taxon>
        <taxon>Ecdysozoa</taxon>
        <taxon>Arthropoda</taxon>
        <taxon>Chelicerata</taxon>
        <taxon>Arachnida</taxon>
        <taxon>Araneae</taxon>
        <taxon>Araneomorphae</taxon>
        <taxon>Entelegynae</taxon>
        <taxon>Araneoidea</taxon>
        <taxon>Araneidae</taxon>
        <taxon>Caerostris</taxon>
    </lineage>
</organism>
<protein>
    <submittedName>
        <fullName evidence="2">Uncharacterized protein</fullName>
    </submittedName>
</protein>
<proteinExistence type="predicted"/>
<dbReference type="EMBL" id="BPLQ01008196">
    <property type="protein sequence ID" value="GIY35654.1"/>
    <property type="molecule type" value="Genomic_DNA"/>
</dbReference>
<evidence type="ECO:0000313" key="2">
    <source>
        <dbReference type="EMBL" id="GIY35654.1"/>
    </source>
</evidence>
<evidence type="ECO:0000256" key="1">
    <source>
        <dbReference type="SAM" id="MobiDB-lite"/>
    </source>
</evidence>
<gene>
    <name evidence="2" type="ORF">CDAR_184951</name>
</gene>
<feature type="region of interest" description="Disordered" evidence="1">
    <location>
        <begin position="1"/>
        <end position="23"/>
    </location>
</feature>
<keyword evidence="3" id="KW-1185">Reference proteome</keyword>